<keyword evidence="2 5" id="KW-0812">Transmembrane</keyword>
<gene>
    <name evidence="7" type="ORF">METZ01_LOCUS17456</name>
</gene>
<evidence type="ECO:0000256" key="3">
    <source>
        <dbReference type="ARBA" id="ARBA00022989"/>
    </source>
</evidence>
<dbReference type="GO" id="GO:0005886">
    <property type="term" value="C:plasma membrane"/>
    <property type="evidence" value="ECO:0007669"/>
    <property type="project" value="TreeGrafter"/>
</dbReference>
<dbReference type="InterPro" id="IPR012340">
    <property type="entry name" value="NA-bd_OB-fold"/>
</dbReference>
<feature type="transmembrane region" description="Helical" evidence="5">
    <location>
        <begin position="6"/>
        <end position="24"/>
    </location>
</feature>
<evidence type="ECO:0000313" key="7">
    <source>
        <dbReference type="EMBL" id="SUZ64602.1"/>
    </source>
</evidence>
<dbReference type="PANTHER" id="PTHR33507:SF3">
    <property type="entry name" value="INNER MEMBRANE PROTEIN YBBJ"/>
    <property type="match status" value="1"/>
</dbReference>
<feature type="domain" description="NfeD-like C-terminal" evidence="6">
    <location>
        <begin position="87"/>
        <end position="149"/>
    </location>
</feature>
<sequence>MDFALLYWHWIVLGIVMIIAEIFLGSFFIFWFGAAAVFVGLLLILLPELSETTQIIIWAITSAAFALAWFKLIKPLNVDKTKAGLSREALVGEIGQVLKVPTGEKRGTVRFPAPVLGSDEWLIISQDDLDIGDRVSVVDLSGNSLIVKKA</sequence>
<comment type="subcellular location">
    <subcellularLocation>
        <location evidence="1">Membrane</location>
        <topology evidence="1">Multi-pass membrane protein</topology>
    </subcellularLocation>
</comment>
<protein>
    <recommendedName>
        <fullName evidence="6">NfeD-like C-terminal domain-containing protein</fullName>
    </recommendedName>
</protein>
<evidence type="ECO:0000256" key="4">
    <source>
        <dbReference type="ARBA" id="ARBA00023136"/>
    </source>
</evidence>
<keyword evidence="4 5" id="KW-0472">Membrane</keyword>
<dbReference type="EMBL" id="UINC01000939">
    <property type="protein sequence ID" value="SUZ64602.1"/>
    <property type="molecule type" value="Genomic_DNA"/>
</dbReference>
<evidence type="ECO:0000256" key="1">
    <source>
        <dbReference type="ARBA" id="ARBA00004141"/>
    </source>
</evidence>
<organism evidence="7">
    <name type="scientific">marine metagenome</name>
    <dbReference type="NCBI Taxonomy" id="408172"/>
    <lineage>
        <taxon>unclassified sequences</taxon>
        <taxon>metagenomes</taxon>
        <taxon>ecological metagenomes</taxon>
    </lineage>
</organism>
<keyword evidence="3 5" id="KW-1133">Transmembrane helix</keyword>
<proteinExistence type="predicted"/>
<dbReference type="InterPro" id="IPR002810">
    <property type="entry name" value="NfeD-like_C"/>
</dbReference>
<evidence type="ECO:0000259" key="6">
    <source>
        <dbReference type="Pfam" id="PF01957"/>
    </source>
</evidence>
<dbReference type="Pfam" id="PF01957">
    <property type="entry name" value="NfeD"/>
    <property type="match status" value="1"/>
</dbReference>
<name>A0A381PC88_9ZZZZ</name>
<accession>A0A381PC88</accession>
<dbReference type="PANTHER" id="PTHR33507">
    <property type="entry name" value="INNER MEMBRANE PROTEIN YBBJ"/>
    <property type="match status" value="1"/>
</dbReference>
<reference evidence="7" key="1">
    <citation type="submission" date="2018-05" db="EMBL/GenBank/DDBJ databases">
        <authorList>
            <person name="Lanie J.A."/>
            <person name="Ng W.-L."/>
            <person name="Kazmierczak K.M."/>
            <person name="Andrzejewski T.M."/>
            <person name="Davidsen T.M."/>
            <person name="Wayne K.J."/>
            <person name="Tettelin H."/>
            <person name="Glass J.I."/>
            <person name="Rusch D."/>
            <person name="Podicherti R."/>
            <person name="Tsui H.-C.T."/>
            <person name="Winkler M.E."/>
        </authorList>
    </citation>
    <scope>NUCLEOTIDE SEQUENCE</scope>
</reference>
<feature type="transmembrane region" description="Helical" evidence="5">
    <location>
        <begin position="29"/>
        <end position="49"/>
    </location>
</feature>
<feature type="transmembrane region" description="Helical" evidence="5">
    <location>
        <begin position="55"/>
        <end position="73"/>
    </location>
</feature>
<evidence type="ECO:0000256" key="5">
    <source>
        <dbReference type="SAM" id="Phobius"/>
    </source>
</evidence>
<evidence type="ECO:0000256" key="2">
    <source>
        <dbReference type="ARBA" id="ARBA00022692"/>
    </source>
</evidence>
<dbReference type="SUPFAM" id="SSF141322">
    <property type="entry name" value="NfeD domain-like"/>
    <property type="match status" value="1"/>
</dbReference>
<dbReference type="InterPro" id="IPR052165">
    <property type="entry name" value="Membrane_assoc_protease"/>
</dbReference>
<dbReference type="AlphaFoldDB" id="A0A381PC88"/>
<dbReference type="Gene3D" id="2.40.50.140">
    <property type="entry name" value="Nucleic acid-binding proteins"/>
    <property type="match status" value="1"/>
</dbReference>